<evidence type="ECO:0000256" key="1">
    <source>
        <dbReference type="SAM" id="MobiDB-lite"/>
    </source>
</evidence>
<gene>
    <name evidence="2" type="ORF">BGZ70_001224</name>
</gene>
<dbReference type="AlphaFoldDB" id="A0A9P6LX71"/>
<dbReference type="Gene3D" id="1.10.472.10">
    <property type="entry name" value="Cyclin-like"/>
    <property type="match status" value="1"/>
</dbReference>
<dbReference type="InterPro" id="IPR013922">
    <property type="entry name" value="Cyclin_PHO80-like"/>
</dbReference>
<protein>
    <recommendedName>
        <fullName evidence="4">G1/S-specific cyclin pas1</fullName>
    </recommendedName>
</protein>
<comment type="caution">
    <text evidence="2">The sequence shown here is derived from an EMBL/GenBank/DDBJ whole genome shotgun (WGS) entry which is preliminary data.</text>
</comment>
<evidence type="ECO:0000313" key="2">
    <source>
        <dbReference type="EMBL" id="KAF9950805.1"/>
    </source>
</evidence>
<evidence type="ECO:0000313" key="3">
    <source>
        <dbReference type="Proteomes" id="UP000738359"/>
    </source>
</evidence>
<sequence>MVAHLIGKAAQIIESVWPSAHQSIHYSSKTPVMPLHVFVKETLRRSRTTLSTLQLALFYIYKVKAPVLAAQRRQDTSRRALQPRLPPSPSFSWDERSDPGYMPHEYFAFAQPNLSRNSLPPTPPYACNTPSSLSPLSLATTATNAPAAENAKHVGCGRRMFLAALILASKYQQDRSYSNKAWSKISGLPVAEINRNEIAFLALIEYRLFVSPSVFQKWVVVLTDKTYVAERPALSRSNSTPKMSSGALANRRYAMRRNSAQYDPLSDVAGSGLCPSALPSCIALSALDMPVERPASVTPTRLVPEQRDVGSYMTQQWVEAQRRELFQTRSCVPPDHPSSALSRATVVGKMDPLWGDSRAGMTQDMGCGMLPSPTSSLSSTGDVHCTKRRAEVEIAPSGAKTRRLSVSFLVDP</sequence>
<accession>A0A9P6LX71</accession>
<keyword evidence="3" id="KW-1185">Reference proteome</keyword>
<dbReference type="GO" id="GO:0016538">
    <property type="term" value="F:cyclin-dependent protein serine/threonine kinase regulator activity"/>
    <property type="evidence" value="ECO:0007669"/>
    <property type="project" value="TreeGrafter"/>
</dbReference>
<dbReference type="CDD" id="cd20557">
    <property type="entry name" value="CYCLIN_ScPCL1-like"/>
    <property type="match status" value="1"/>
</dbReference>
<name>A0A9P6LX71_MORAP</name>
<dbReference type="GO" id="GO:0005634">
    <property type="term" value="C:nucleus"/>
    <property type="evidence" value="ECO:0007669"/>
    <property type="project" value="TreeGrafter"/>
</dbReference>
<dbReference type="EMBL" id="JAAAHY010001262">
    <property type="protein sequence ID" value="KAF9950805.1"/>
    <property type="molecule type" value="Genomic_DNA"/>
</dbReference>
<reference evidence="2" key="1">
    <citation type="journal article" date="2020" name="Fungal Divers.">
        <title>Resolving the Mortierellaceae phylogeny through synthesis of multi-gene phylogenetics and phylogenomics.</title>
        <authorList>
            <person name="Vandepol N."/>
            <person name="Liber J."/>
            <person name="Desiro A."/>
            <person name="Na H."/>
            <person name="Kennedy M."/>
            <person name="Barry K."/>
            <person name="Grigoriev I.V."/>
            <person name="Miller A.N."/>
            <person name="O'Donnell K."/>
            <person name="Stajich J.E."/>
            <person name="Bonito G."/>
        </authorList>
    </citation>
    <scope>NUCLEOTIDE SEQUENCE</scope>
    <source>
        <strain evidence="2">CK1249</strain>
    </source>
</reference>
<evidence type="ECO:0008006" key="4">
    <source>
        <dbReference type="Google" id="ProtNLM"/>
    </source>
</evidence>
<dbReference type="OrthoDB" id="286814at2759"/>
<dbReference type="PANTHER" id="PTHR15615">
    <property type="match status" value="1"/>
</dbReference>
<dbReference type="Proteomes" id="UP000738359">
    <property type="component" value="Unassembled WGS sequence"/>
</dbReference>
<organism evidence="2 3">
    <name type="scientific">Mortierella alpina</name>
    <name type="common">Oleaginous fungus</name>
    <name type="synonym">Mortierella renispora</name>
    <dbReference type="NCBI Taxonomy" id="64518"/>
    <lineage>
        <taxon>Eukaryota</taxon>
        <taxon>Fungi</taxon>
        <taxon>Fungi incertae sedis</taxon>
        <taxon>Mucoromycota</taxon>
        <taxon>Mortierellomycotina</taxon>
        <taxon>Mortierellomycetes</taxon>
        <taxon>Mortierellales</taxon>
        <taxon>Mortierellaceae</taxon>
        <taxon>Mortierella</taxon>
    </lineage>
</organism>
<dbReference type="Pfam" id="PF08613">
    <property type="entry name" value="Cyclin"/>
    <property type="match status" value="1"/>
</dbReference>
<dbReference type="PANTHER" id="PTHR15615:SF36">
    <property type="entry name" value="PHO85 CYCLIN-5"/>
    <property type="match status" value="1"/>
</dbReference>
<dbReference type="GO" id="GO:0000307">
    <property type="term" value="C:cyclin-dependent protein kinase holoenzyme complex"/>
    <property type="evidence" value="ECO:0007669"/>
    <property type="project" value="TreeGrafter"/>
</dbReference>
<dbReference type="GO" id="GO:0019901">
    <property type="term" value="F:protein kinase binding"/>
    <property type="evidence" value="ECO:0007669"/>
    <property type="project" value="InterPro"/>
</dbReference>
<proteinExistence type="predicted"/>
<feature type="region of interest" description="Disordered" evidence="1">
    <location>
        <begin position="74"/>
        <end position="94"/>
    </location>
</feature>